<accession>Q69LC9</accession>
<reference evidence="3" key="4">
    <citation type="journal article" date="2008" name="Nucleic Acids Res.">
        <title>The rice annotation project database (RAP-DB): 2008 update.</title>
        <authorList>
            <consortium name="The rice annotation project (RAP)"/>
        </authorList>
    </citation>
    <scope>GENOME REANNOTATION</scope>
    <source>
        <strain evidence="3">cv. Nipponbare</strain>
    </source>
</reference>
<name>Q69LC9_ORYSJ</name>
<dbReference type="EMBL" id="AP005840">
    <property type="protein sequence ID" value="BAD31794.1"/>
    <property type="molecule type" value="Genomic_DNA"/>
</dbReference>
<dbReference type="EMBL" id="AP004670">
    <property type="protein sequence ID" value="BAD30774.1"/>
    <property type="molecule type" value="Genomic_DNA"/>
</dbReference>
<evidence type="ECO:0000313" key="3">
    <source>
        <dbReference type="Proteomes" id="UP000000763"/>
    </source>
</evidence>
<reference evidence="2" key="2">
    <citation type="submission" date="2002-10" db="EMBL/GenBank/DDBJ databases">
        <title>Oryza sativa nipponbare(GA3) genomic DNA, chromosome 7, BAC clone:OSJNBa0050F10.</title>
        <authorList>
            <person name="Sasaki T."/>
            <person name="Matsumoto T."/>
            <person name="Katayose Y."/>
        </authorList>
    </citation>
    <scope>NUCLEOTIDE SEQUENCE</scope>
</reference>
<reference evidence="1" key="1">
    <citation type="submission" date="2002-01" db="EMBL/GenBank/DDBJ databases">
        <title>Oryza sativa nipponbare(GA3) genomic DNA, chromosome 7, PAC clone:P0496D04.</title>
        <authorList>
            <person name="Sasaki T."/>
            <person name="Matsumoto T."/>
            <person name="Yamamoto K."/>
        </authorList>
    </citation>
    <scope>NUCLEOTIDE SEQUENCE</scope>
</reference>
<protein>
    <submittedName>
        <fullName evidence="2">Uncharacterized protein</fullName>
    </submittedName>
</protein>
<sequence>MCGGRWAAAVWGPWFDGPGCVETKKWAAPNRMFVQKAKEKVHQRSLVLSAELQNRP</sequence>
<dbReference type="AlphaFoldDB" id="Q69LC9"/>
<reference evidence="3" key="3">
    <citation type="journal article" date="2005" name="Nature">
        <title>The map-based sequence of the rice genome.</title>
        <authorList>
            <consortium name="International rice genome sequencing project (IRGSP)"/>
            <person name="Matsumoto T."/>
            <person name="Wu J."/>
            <person name="Kanamori H."/>
            <person name="Katayose Y."/>
            <person name="Fujisawa M."/>
            <person name="Namiki N."/>
            <person name="Mizuno H."/>
            <person name="Yamamoto K."/>
            <person name="Antonio B.A."/>
            <person name="Baba T."/>
            <person name="Sakata K."/>
            <person name="Nagamura Y."/>
            <person name="Aoki H."/>
            <person name="Arikawa K."/>
            <person name="Arita K."/>
            <person name="Bito T."/>
            <person name="Chiden Y."/>
            <person name="Fujitsuka N."/>
            <person name="Fukunaka R."/>
            <person name="Hamada M."/>
            <person name="Harada C."/>
            <person name="Hayashi A."/>
            <person name="Hijishita S."/>
            <person name="Honda M."/>
            <person name="Hosokawa S."/>
            <person name="Ichikawa Y."/>
            <person name="Idonuma A."/>
            <person name="Iijima M."/>
            <person name="Ikeda M."/>
            <person name="Ikeno M."/>
            <person name="Ito K."/>
            <person name="Ito S."/>
            <person name="Ito T."/>
            <person name="Ito Y."/>
            <person name="Ito Y."/>
            <person name="Iwabuchi A."/>
            <person name="Kamiya K."/>
            <person name="Karasawa W."/>
            <person name="Kurita K."/>
            <person name="Katagiri S."/>
            <person name="Kikuta A."/>
            <person name="Kobayashi H."/>
            <person name="Kobayashi N."/>
            <person name="Machita K."/>
            <person name="Maehara T."/>
            <person name="Masukawa M."/>
            <person name="Mizubayashi T."/>
            <person name="Mukai Y."/>
            <person name="Nagasaki H."/>
            <person name="Nagata Y."/>
            <person name="Naito S."/>
            <person name="Nakashima M."/>
            <person name="Nakama Y."/>
            <person name="Nakamichi Y."/>
            <person name="Nakamura M."/>
            <person name="Meguro A."/>
            <person name="Negishi M."/>
            <person name="Ohta I."/>
            <person name="Ohta T."/>
            <person name="Okamoto M."/>
            <person name="Ono N."/>
            <person name="Saji S."/>
            <person name="Sakaguchi M."/>
            <person name="Sakai K."/>
            <person name="Shibata M."/>
            <person name="Shimokawa T."/>
            <person name="Song J."/>
            <person name="Takazaki Y."/>
            <person name="Terasawa K."/>
            <person name="Tsugane M."/>
            <person name="Tsuji K."/>
            <person name="Ueda S."/>
            <person name="Waki K."/>
            <person name="Yamagata H."/>
            <person name="Yamamoto M."/>
            <person name="Yamamoto S."/>
            <person name="Yamane H."/>
            <person name="Yoshiki S."/>
            <person name="Yoshihara R."/>
            <person name="Yukawa K."/>
            <person name="Zhong H."/>
            <person name="Yano M."/>
            <person name="Yuan Q."/>
            <person name="Ouyang S."/>
            <person name="Liu J."/>
            <person name="Jones K.M."/>
            <person name="Gansberger K."/>
            <person name="Moffat K."/>
            <person name="Hill J."/>
            <person name="Bera J."/>
            <person name="Fadrosh D."/>
            <person name="Jin S."/>
            <person name="Johri S."/>
            <person name="Kim M."/>
            <person name="Overton L."/>
            <person name="Reardon M."/>
            <person name="Tsitrin T."/>
            <person name="Vuong H."/>
            <person name="Weaver B."/>
            <person name="Ciecko A."/>
            <person name="Tallon L."/>
            <person name="Jackson J."/>
            <person name="Pai G."/>
            <person name="Aken S.V."/>
            <person name="Utterback T."/>
            <person name="Reidmuller S."/>
            <person name="Feldblyum T."/>
            <person name="Hsiao J."/>
            <person name="Zismann V."/>
            <person name="Iobst S."/>
            <person name="de Vazeille A.R."/>
            <person name="Buell C.R."/>
            <person name="Ying K."/>
            <person name="Li Y."/>
            <person name="Lu T."/>
            <person name="Huang Y."/>
            <person name="Zhao Q."/>
            <person name="Feng Q."/>
            <person name="Zhang L."/>
            <person name="Zhu J."/>
            <person name="Weng Q."/>
            <person name="Mu J."/>
            <person name="Lu Y."/>
            <person name="Fan D."/>
            <person name="Liu Y."/>
            <person name="Guan J."/>
            <person name="Zhang Y."/>
            <person name="Yu S."/>
            <person name="Liu X."/>
            <person name="Zhang Y."/>
            <person name="Hong G."/>
            <person name="Han B."/>
            <person name="Choisne N."/>
            <person name="Demange N."/>
            <person name="Orjeda G."/>
            <person name="Samain S."/>
            <person name="Cattolico L."/>
            <person name="Pelletier E."/>
            <person name="Couloux A."/>
            <person name="Segurens B."/>
            <person name="Wincker P."/>
            <person name="D'Hont A."/>
            <person name="Scarpelli C."/>
            <person name="Weissenbach J."/>
            <person name="Salanoubat M."/>
            <person name="Quetier F."/>
            <person name="Yu Y."/>
            <person name="Kim H.R."/>
            <person name="Rambo T."/>
            <person name="Currie J."/>
            <person name="Collura K."/>
            <person name="Luo M."/>
            <person name="Yang T."/>
            <person name="Ammiraju J.S.S."/>
            <person name="Engler F."/>
            <person name="Soderlund C."/>
            <person name="Wing R.A."/>
            <person name="Palmer L.E."/>
            <person name="de la Bastide M."/>
            <person name="Spiegel L."/>
            <person name="Nascimento L."/>
            <person name="Zutavern T."/>
            <person name="O'Shaughnessy A."/>
            <person name="Dike S."/>
            <person name="Dedhia N."/>
            <person name="Preston R."/>
            <person name="Balija V."/>
            <person name="McCombie W.R."/>
            <person name="Chow T."/>
            <person name="Chen H."/>
            <person name="Chung M."/>
            <person name="Chen C."/>
            <person name="Shaw J."/>
            <person name="Wu H."/>
            <person name="Hsiao K."/>
            <person name="Chao Y."/>
            <person name="Chu M."/>
            <person name="Cheng C."/>
            <person name="Hour A."/>
            <person name="Lee P."/>
            <person name="Lin S."/>
            <person name="Lin Y."/>
            <person name="Liou J."/>
            <person name="Liu S."/>
            <person name="Hsing Y."/>
            <person name="Raghuvanshi S."/>
            <person name="Mohanty A."/>
            <person name="Bharti A.K."/>
            <person name="Gaur A."/>
            <person name="Gupta V."/>
            <person name="Kumar D."/>
            <person name="Ravi V."/>
            <person name="Vij S."/>
            <person name="Kapur A."/>
            <person name="Khurana P."/>
            <person name="Khurana P."/>
            <person name="Khurana J.P."/>
            <person name="Tyagi A.K."/>
            <person name="Gaikwad K."/>
            <person name="Singh A."/>
            <person name="Dalal V."/>
            <person name="Srivastava S."/>
            <person name="Dixit A."/>
            <person name="Pal A.K."/>
            <person name="Ghazi I.A."/>
            <person name="Yadav M."/>
            <person name="Pandit A."/>
            <person name="Bhargava A."/>
            <person name="Sureshbabu K."/>
            <person name="Batra K."/>
            <person name="Sharma T.R."/>
            <person name="Mohapatra T."/>
            <person name="Singh N.K."/>
            <person name="Messing J."/>
            <person name="Nelson A.B."/>
            <person name="Fuks G."/>
            <person name="Kavchok S."/>
            <person name="Keizer G."/>
            <person name="Linton E."/>
            <person name="Llaca V."/>
            <person name="Song R."/>
            <person name="Tanyolac B."/>
            <person name="Young S."/>
            <person name="Ho-Il K."/>
            <person name="Hahn J.H."/>
            <person name="Sangsakoo G."/>
            <person name="Vanavichit A."/>
            <person name="de Mattos Luiz.A.T."/>
            <person name="Zimmer P.D."/>
            <person name="Malone G."/>
            <person name="Dellagostin O."/>
            <person name="de Oliveira A.C."/>
            <person name="Bevan M."/>
            <person name="Bancroft I."/>
            <person name="Minx P."/>
            <person name="Cordum H."/>
            <person name="Wilson R."/>
            <person name="Cheng Z."/>
            <person name="Jin W."/>
            <person name="Jiang J."/>
            <person name="Leong S.A."/>
            <person name="Iwama H."/>
            <person name="Gojobori T."/>
            <person name="Itoh T."/>
            <person name="Niimura Y."/>
            <person name="Fujii Y."/>
            <person name="Habara T."/>
            <person name="Sakai H."/>
            <person name="Sato Y."/>
            <person name="Wilson G."/>
            <person name="Kumar K."/>
            <person name="McCouch S."/>
            <person name="Juretic N."/>
            <person name="Hoen D."/>
            <person name="Wright S."/>
            <person name="Bruskiewich R."/>
            <person name="Bureau T."/>
            <person name="Miyao A."/>
            <person name="Hirochika H."/>
            <person name="Nishikawa T."/>
            <person name="Kadowaki K."/>
            <person name="Sugiura M."/>
            <person name="Burr B."/>
            <person name="Sasaki T."/>
        </authorList>
    </citation>
    <scope>NUCLEOTIDE SEQUENCE [LARGE SCALE GENOMIC DNA]</scope>
    <source>
        <strain evidence="3">cv. Nipponbare</strain>
    </source>
</reference>
<dbReference type="Proteomes" id="UP000000763">
    <property type="component" value="Chromosome 7"/>
</dbReference>
<evidence type="ECO:0000313" key="1">
    <source>
        <dbReference type="EMBL" id="BAD30774.1"/>
    </source>
</evidence>
<gene>
    <name evidence="2" type="ORF">OSJNBa0050F10.28</name>
    <name evidence="1" type="ORF">P0496D04.1</name>
</gene>
<organism evidence="2 3">
    <name type="scientific">Oryza sativa subsp. japonica</name>
    <name type="common">Rice</name>
    <dbReference type="NCBI Taxonomy" id="39947"/>
    <lineage>
        <taxon>Eukaryota</taxon>
        <taxon>Viridiplantae</taxon>
        <taxon>Streptophyta</taxon>
        <taxon>Embryophyta</taxon>
        <taxon>Tracheophyta</taxon>
        <taxon>Spermatophyta</taxon>
        <taxon>Magnoliopsida</taxon>
        <taxon>Liliopsida</taxon>
        <taxon>Poales</taxon>
        <taxon>Poaceae</taxon>
        <taxon>BOP clade</taxon>
        <taxon>Oryzoideae</taxon>
        <taxon>Oryzeae</taxon>
        <taxon>Oryzinae</taxon>
        <taxon>Oryza</taxon>
        <taxon>Oryza sativa</taxon>
    </lineage>
</organism>
<proteinExistence type="predicted"/>
<evidence type="ECO:0000313" key="2">
    <source>
        <dbReference type="EMBL" id="BAD31794.1"/>
    </source>
</evidence>